<dbReference type="GO" id="GO:0005737">
    <property type="term" value="C:cytoplasm"/>
    <property type="evidence" value="ECO:0007669"/>
    <property type="project" value="InterPro"/>
</dbReference>
<dbReference type="InterPro" id="IPR010136">
    <property type="entry name" value="AGPR_type-2"/>
</dbReference>
<dbReference type="Pfam" id="PF22698">
    <property type="entry name" value="Semialdhyde_dhC_1"/>
    <property type="match status" value="1"/>
</dbReference>
<organism evidence="7 8">
    <name type="scientific">Candidatus Faeciplasma pullistercoris</name>
    <dbReference type="NCBI Taxonomy" id="2840800"/>
    <lineage>
        <taxon>Bacteria</taxon>
        <taxon>Bacillati</taxon>
        <taxon>Bacillota</taxon>
        <taxon>Clostridia</taxon>
        <taxon>Eubacteriales</taxon>
        <taxon>Oscillospiraceae</taxon>
        <taxon>Oscillospiraceae incertae sedis</taxon>
        <taxon>Candidatus Faeciplasma</taxon>
    </lineage>
</organism>
<dbReference type="InterPro" id="IPR036291">
    <property type="entry name" value="NAD(P)-bd_dom_sf"/>
</dbReference>
<dbReference type="EC" id="1.2.1.38" evidence="7"/>
<evidence type="ECO:0000313" key="8">
    <source>
        <dbReference type="Proteomes" id="UP000824136"/>
    </source>
</evidence>
<sequence length="314" mass="34879">MKKVLVDGHYGAVSLNISSMLKGRDDLDVICLEDRSKFTSDQRISLLNTADIVIFCQSAQTVTETLPLIENKNVKLLDTSNAFRLSPDWAYGLPELSYEHRRRISVTRCTAMPASMVVGASLLLMPLVRSKIMPPYHPLMINSVVGYSSGGSNMIAMYQDEHRPSGLSSARQYALDQTMMQQKELMYACGISYRPALSPIIDDYPNGMVVTVPLHLRTLSKRLHSRQIWEYFRRAYEHEPLIEVADFDTAVSGLGGFLDANGMAGSNKLQIFVFGDNDICLLAARYDNLGKGGAATVVQCMNLMLGLDEFHGLL</sequence>
<dbReference type="Proteomes" id="UP000824136">
    <property type="component" value="Unassembled WGS sequence"/>
</dbReference>
<dbReference type="InterPro" id="IPR050085">
    <property type="entry name" value="AGPR"/>
</dbReference>
<dbReference type="SMART" id="SM00859">
    <property type="entry name" value="Semialdhyde_dh"/>
    <property type="match status" value="1"/>
</dbReference>
<dbReference type="GO" id="GO:0006526">
    <property type="term" value="P:L-arginine biosynthetic process"/>
    <property type="evidence" value="ECO:0007669"/>
    <property type="project" value="UniProtKB-KW"/>
</dbReference>
<dbReference type="SUPFAM" id="SSF51735">
    <property type="entry name" value="NAD(P)-binding Rossmann-fold domains"/>
    <property type="match status" value="1"/>
</dbReference>
<dbReference type="Pfam" id="PF01118">
    <property type="entry name" value="Semialdhyde_dh"/>
    <property type="match status" value="1"/>
</dbReference>
<keyword evidence="3" id="KW-0028">Amino-acid biosynthesis</keyword>
<keyword evidence="5 7" id="KW-0560">Oxidoreductase</keyword>
<name>A0A9D1GTA9_9FIRM</name>
<dbReference type="PANTHER" id="PTHR32338">
    <property type="entry name" value="N-ACETYL-GAMMA-GLUTAMYL-PHOSPHATE REDUCTASE, CHLOROPLASTIC-RELATED-RELATED"/>
    <property type="match status" value="1"/>
</dbReference>
<evidence type="ECO:0000259" key="6">
    <source>
        <dbReference type="SMART" id="SM00859"/>
    </source>
</evidence>
<dbReference type="Gene3D" id="3.40.50.720">
    <property type="entry name" value="NAD(P)-binding Rossmann-like Domain"/>
    <property type="match status" value="1"/>
</dbReference>
<reference evidence="7" key="2">
    <citation type="journal article" date="2021" name="PeerJ">
        <title>Extensive microbial diversity within the chicken gut microbiome revealed by metagenomics and culture.</title>
        <authorList>
            <person name="Gilroy R."/>
            <person name="Ravi A."/>
            <person name="Getino M."/>
            <person name="Pursley I."/>
            <person name="Horton D.L."/>
            <person name="Alikhan N.F."/>
            <person name="Baker D."/>
            <person name="Gharbi K."/>
            <person name="Hall N."/>
            <person name="Watson M."/>
            <person name="Adriaenssens E.M."/>
            <person name="Foster-Nyarko E."/>
            <person name="Jarju S."/>
            <person name="Secka A."/>
            <person name="Antonio M."/>
            <person name="Oren A."/>
            <person name="Chaudhuri R.R."/>
            <person name="La Ragione R."/>
            <person name="Hildebrand F."/>
            <person name="Pallen M.J."/>
        </authorList>
    </citation>
    <scope>NUCLEOTIDE SEQUENCE</scope>
    <source>
        <strain evidence="7">CHK33-4379</strain>
    </source>
</reference>
<gene>
    <name evidence="7" type="primary">argC</name>
    <name evidence="7" type="ORF">IAC39_03070</name>
</gene>
<accession>A0A9D1GTA9</accession>
<dbReference type="GO" id="GO:0051287">
    <property type="term" value="F:NAD binding"/>
    <property type="evidence" value="ECO:0007669"/>
    <property type="project" value="InterPro"/>
</dbReference>
<feature type="domain" description="Semialdehyde dehydrogenase NAD-binding" evidence="6">
    <location>
        <begin position="3"/>
        <end position="104"/>
    </location>
</feature>
<evidence type="ECO:0000256" key="2">
    <source>
        <dbReference type="ARBA" id="ARBA00022571"/>
    </source>
</evidence>
<dbReference type="InterPro" id="IPR058924">
    <property type="entry name" value="AGPR_dimerisation_dom"/>
</dbReference>
<evidence type="ECO:0000256" key="3">
    <source>
        <dbReference type="ARBA" id="ARBA00022605"/>
    </source>
</evidence>
<dbReference type="AlphaFoldDB" id="A0A9D1GTA9"/>
<evidence type="ECO:0000256" key="5">
    <source>
        <dbReference type="ARBA" id="ARBA00023002"/>
    </source>
</evidence>
<dbReference type="NCBIfam" id="TIGR01851">
    <property type="entry name" value="argC_other"/>
    <property type="match status" value="1"/>
</dbReference>
<dbReference type="Gene3D" id="3.30.360.10">
    <property type="entry name" value="Dihydrodipicolinate Reductase, domain 2"/>
    <property type="match status" value="1"/>
</dbReference>
<proteinExistence type="predicted"/>
<evidence type="ECO:0000256" key="4">
    <source>
        <dbReference type="ARBA" id="ARBA00022857"/>
    </source>
</evidence>
<keyword evidence="1" id="KW-0963">Cytoplasm</keyword>
<evidence type="ECO:0000256" key="1">
    <source>
        <dbReference type="ARBA" id="ARBA00022490"/>
    </source>
</evidence>
<comment type="caution">
    <text evidence="7">The sequence shown here is derived from an EMBL/GenBank/DDBJ whole genome shotgun (WGS) entry which is preliminary data.</text>
</comment>
<dbReference type="CDD" id="cd23935">
    <property type="entry name" value="AGPR_2_C"/>
    <property type="match status" value="1"/>
</dbReference>
<keyword evidence="2" id="KW-0055">Arginine biosynthesis</keyword>
<protein>
    <submittedName>
        <fullName evidence="7">N-acetyl-gamma-glutamyl-phosphate reductase</fullName>
        <ecNumber evidence="7">1.2.1.38</ecNumber>
    </submittedName>
</protein>
<dbReference type="InterPro" id="IPR000534">
    <property type="entry name" value="Semialdehyde_DH_NAD-bd"/>
</dbReference>
<dbReference type="EMBL" id="DVLL01000012">
    <property type="protein sequence ID" value="HIT58682.1"/>
    <property type="molecule type" value="Genomic_DNA"/>
</dbReference>
<reference evidence="7" key="1">
    <citation type="submission" date="2020-10" db="EMBL/GenBank/DDBJ databases">
        <authorList>
            <person name="Gilroy R."/>
        </authorList>
    </citation>
    <scope>NUCLEOTIDE SEQUENCE</scope>
    <source>
        <strain evidence="7">CHK33-4379</strain>
    </source>
</reference>
<evidence type="ECO:0000313" key="7">
    <source>
        <dbReference type="EMBL" id="HIT58682.1"/>
    </source>
</evidence>
<dbReference type="SUPFAM" id="SSF55347">
    <property type="entry name" value="Glyceraldehyde-3-phosphate dehydrogenase-like, C-terminal domain"/>
    <property type="match status" value="1"/>
</dbReference>
<keyword evidence="4" id="KW-0521">NADP</keyword>
<dbReference type="GO" id="GO:0003942">
    <property type="term" value="F:N-acetyl-gamma-glutamyl-phosphate reductase activity"/>
    <property type="evidence" value="ECO:0007669"/>
    <property type="project" value="UniProtKB-EC"/>
</dbReference>
<dbReference type="PANTHER" id="PTHR32338:SF10">
    <property type="entry name" value="N-ACETYL-GAMMA-GLUTAMYL-PHOSPHATE REDUCTASE, CHLOROPLASTIC-RELATED"/>
    <property type="match status" value="1"/>
</dbReference>